<dbReference type="EMBL" id="JAAKZF010000001">
    <property type="protein sequence ID" value="NGO49865.1"/>
    <property type="molecule type" value="Genomic_DNA"/>
</dbReference>
<keyword evidence="2" id="KW-0808">Transferase</keyword>
<dbReference type="Pfam" id="PF08242">
    <property type="entry name" value="Methyltransf_12"/>
    <property type="match status" value="1"/>
</dbReference>
<dbReference type="Gene3D" id="3.40.50.150">
    <property type="entry name" value="Vaccinia Virus protein VP39"/>
    <property type="match status" value="1"/>
</dbReference>
<evidence type="ECO:0000313" key="3">
    <source>
        <dbReference type="Proteomes" id="UP001642900"/>
    </source>
</evidence>
<dbReference type="GO" id="GO:0008168">
    <property type="term" value="F:methyltransferase activity"/>
    <property type="evidence" value="ECO:0007669"/>
    <property type="project" value="UniProtKB-KW"/>
</dbReference>
<organism evidence="2 3">
    <name type="scientific">Allomesorhizobium camelthorni</name>
    <dbReference type="NCBI Taxonomy" id="475069"/>
    <lineage>
        <taxon>Bacteria</taxon>
        <taxon>Pseudomonadati</taxon>
        <taxon>Pseudomonadota</taxon>
        <taxon>Alphaproteobacteria</taxon>
        <taxon>Hyphomicrobiales</taxon>
        <taxon>Phyllobacteriaceae</taxon>
        <taxon>Allomesorhizobium</taxon>
    </lineage>
</organism>
<dbReference type="CDD" id="cd02440">
    <property type="entry name" value="AdoMet_MTases"/>
    <property type="match status" value="1"/>
</dbReference>
<evidence type="ECO:0000313" key="2">
    <source>
        <dbReference type="EMBL" id="NGO49865.1"/>
    </source>
</evidence>
<dbReference type="InterPro" id="IPR013217">
    <property type="entry name" value="Methyltransf_12"/>
</dbReference>
<dbReference type="RefSeq" id="WP_165022265.1">
    <property type="nucleotide sequence ID" value="NZ_JAAKZF010000001.1"/>
</dbReference>
<proteinExistence type="predicted"/>
<sequence length="271" mass="29666">MNEFLAANLRNWDNRAELHSSDTTGSYRIAKVLAGGSSLHALEAGEIGDLSGKDIVHLQCHIGLDTISLKHLGAKSVTGLDFSPKAIDAARGFAAKAGAGVRFVEASVFDAAEALGQTYDMVFVTWGAINWLDDIFAWARVVAALLRPNGKLYLLEGHPAMNQFEAREGRLELEFGWRTPMTEPLVFDQAQTYTGDARALTSTRCYEWIHPLSDIVNALIGAGLSIDFLREHDIVVWKAFPFVVEAGEDQFVLPEGMPKIPMSFSIGATKR</sequence>
<evidence type="ECO:0000259" key="1">
    <source>
        <dbReference type="Pfam" id="PF08242"/>
    </source>
</evidence>
<dbReference type="Proteomes" id="UP001642900">
    <property type="component" value="Unassembled WGS sequence"/>
</dbReference>
<keyword evidence="3" id="KW-1185">Reference proteome</keyword>
<dbReference type="InterPro" id="IPR029063">
    <property type="entry name" value="SAM-dependent_MTases_sf"/>
</dbReference>
<name>A0A6G4W541_9HYPH</name>
<dbReference type="AlphaFoldDB" id="A0A6G4W541"/>
<reference evidence="2 3" key="1">
    <citation type="submission" date="2020-02" db="EMBL/GenBank/DDBJ databases">
        <title>Genome sequence of strain CCNWXJ40-4.</title>
        <authorList>
            <person name="Gao J."/>
            <person name="Sun J."/>
        </authorList>
    </citation>
    <scope>NUCLEOTIDE SEQUENCE [LARGE SCALE GENOMIC DNA]</scope>
    <source>
        <strain evidence="2 3">CCNWXJ 40-4</strain>
    </source>
</reference>
<protein>
    <submittedName>
        <fullName evidence="2">Class I SAM-dependent methyltransferase</fullName>
    </submittedName>
</protein>
<dbReference type="SUPFAM" id="SSF53335">
    <property type="entry name" value="S-adenosyl-L-methionine-dependent methyltransferases"/>
    <property type="match status" value="1"/>
</dbReference>
<keyword evidence="2" id="KW-0489">Methyltransferase</keyword>
<feature type="domain" description="Methyltransferase type 12" evidence="1">
    <location>
        <begin position="57"/>
        <end position="152"/>
    </location>
</feature>
<accession>A0A6G4W541</accession>
<comment type="caution">
    <text evidence="2">The sequence shown here is derived from an EMBL/GenBank/DDBJ whole genome shotgun (WGS) entry which is preliminary data.</text>
</comment>
<gene>
    <name evidence="2" type="ORF">G6N73_01515</name>
</gene>
<dbReference type="GO" id="GO:0032259">
    <property type="term" value="P:methylation"/>
    <property type="evidence" value="ECO:0007669"/>
    <property type="project" value="UniProtKB-KW"/>
</dbReference>